<name>A0A7K4LC13_9AVES</name>
<sequence length="117" mass="13142">TINRDTFCESTLPLSNKDNFSKRRPVSLGNESSLIPHRDKAEEKSDCGKSEKPRRKPVDFATVTIAEFGITPESFTKQAVDKSPSLSKFRRRSTIGVRGSPENNSLIQYLAQQRASR</sequence>
<dbReference type="AlphaFoldDB" id="A0A7K4LC13"/>
<accession>A0A7K4LC13</accession>
<evidence type="ECO:0000256" key="1">
    <source>
        <dbReference type="SAM" id="MobiDB-lite"/>
    </source>
</evidence>
<comment type="caution">
    <text evidence="2">The sequence shown here is derived from an EMBL/GenBank/DDBJ whole genome shotgun (WGS) entry which is preliminary data.</text>
</comment>
<evidence type="ECO:0000313" key="2">
    <source>
        <dbReference type="EMBL" id="NWJ02266.1"/>
    </source>
</evidence>
<feature type="compositionally biased region" description="Polar residues" evidence="1">
    <location>
        <begin position="1"/>
        <end position="18"/>
    </location>
</feature>
<reference evidence="2 3" key="1">
    <citation type="submission" date="2019-09" db="EMBL/GenBank/DDBJ databases">
        <title>Bird 10,000 Genomes (B10K) Project - Family phase.</title>
        <authorList>
            <person name="Zhang G."/>
        </authorList>
    </citation>
    <scope>NUCLEOTIDE SEQUENCE [LARGE SCALE GENOMIC DNA]</scope>
    <source>
        <strain evidence="2">B10K-MSB-37135</strain>
        <tissue evidence="2">Heart</tissue>
    </source>
</reference>
<protein>
    <submittedName>
        <fullName evidence="2">CDCA2 protein</fullName>
    </submittedName>
</protein>
<organism evidence="2 3">
    <name type="scientific">Crypturellus undulatus</name>
    <dbReference type="NCBI Taxonomy" id="48396"/>
    <lineage>
        <taxon>Eukaryota</taxon>
        <taxon>Metazoa</taxon>
        <taxon>Chordata</taxon>
        <taxon>Craniata</taxon>
        <taxon>Vertebrata</taxon>
        <taxon>Euteleostomi</taxon>
        <taxon>Archelosauria</taxon>
        <taxon>Archosauria</taxon>
        <taxon>Dinosauria</taxon>
        <taxon>Saurischia</taxon>
        <taxon>Theropoda</taxon>
        <taxon>Coelurosauria</taxon>
        <taxon>Aves</taxon>
        <taxon>Palaeognathae</taxon>
        <taxon>Tinamiformes</taxon>
        <taxon>Tinamidae</taxon>
        <taxon>Crypturellus</taxon>
    </lineage>
</organism>
<dbReference type="EMBL" id="VWPW01009889">
    <property type="protein sequence ID" value="NWJ02266.1"/>
    <property type="molecule type" value="Genomic_DNA"/>
</dbReference>
<gene>
    <name evidence="2" type="primary">Cdca2</name>
    <name evidence="2" type="ORF">CRYUND_R14764</name>
</gene>
<keyword evidence="3" id="KW-1185">Reference proteome</keyword>
<feature type="compositionally biased region" description="Basic and acidic residues" evidence="1">
    <location>
        <begin position="36"/>
        <end position="51"/>
    </location>
</feature>
<feature type="region of interest" description="Disordered" evidence="1">
    <location>
        <begin position="1"/>
        <end position="58"/>
    </location>
</feature>
<feature type="region of interest" description="Disordered" evidence="1">
    <location>
        <begin position="77"/>
        <end position="117"/>
    </location>
</feature>
<dbReference type="Proteomes" id="UP000534426">
    <property type="component" value="Unassembled WGS sequence"/>
</dbReference>
<feature type="non-terminal residue" evidence="2">
    <location>
        <position position="1"/>
    </location>
</feature>
<evidence type="ECO:0000313" key="3">
    <source>
        <dbReference type="Proteomes" id="UP000534426"/>
    </source>
</evidence>
<proteinExistence type="predicted"/>
<feature type="compositionally biased region" description="Polar residues" evidence="1">
    <location>
        <begin position="101"/>
        <end position="117"/>
    </location>
</feature>
<feature type="non-terminal residue" evidence="2">
    <location>
        <position position="117"/>
    </location>
</feature>